<dbReference type="AlphaFoldDB" id="A0A226EKB8"/>
<organism evidence="2 3">
    <name type="scientific">Folsomia candida</name>
    <name type="common">Springtail</name>
    <dbReference type="NCBI Taxonomy" id="158441"/>
    <lineage>
        <taxon>Eukaryota</taxon>
        <taxon>Metazoa</taxon>
        <taxon>Ecdysozoa</taxon>
        <taxon>Arthropoda</taxon>
        <taxon>Hexapoda</taxon>
        <taxon>Collembola</taxon>
        <taxon>Entomobryomorpha</taxon>
        <taxon>Isotomoidea</taxon>
        <taxon>Isotomidae</taxon>
        <taxon>Proisotominae</taxon>
        <taxon>Folsomia</taxon>
    </lineage>
</organism>
<feature type="transmembrane region" description="Helical" evidence="1">
    <location>
        <begin position="46"/>
        <end position="69"/>
    </location>
</feature>
<gene>
    <name evidence="2" type="ORF">Fcan01_06901</name>
</gene>
<keyword evidence="1" id="KW-0472">Membrane</keyword>
<evidence type="ECO:0000313" key="2">
    <source>
        <dbReference type="EMBL" id="OXA57444.1"/>
    </source>
</evidence>
<evidence type="ECO:0000313" key="3">
    <source>
        <dbReference type="Proteomes" id="UP000198287"/>
    </source>
</evidence>
<protein>
    <submittedName>
        <fullName evidence="2">Uncharacterized protein</fullName>
    </submittedName>
</protein>
<evidence type="ECO:0000256" key="1">
    <source>
        <dbReference type="SAM" id="Phobius"/>
    </source>
</evidence>
<comment type="caution">
    <text evidence="2">The sequence shown here is derived from an EMBL/GenBank/DDBJ whole genome shotgun (WGS) entry which is preliminary data.</text>
</comment>
<dbReference type="Proteomes" id="UP000198287">
    <property type="component" value="Unassembled WGS sequence"/>
</dbReference>
<feature type="transmembrane region" description="Helical" evidence="1">
    <location>
        <begin position="175"/>
        <end position="199"/>
    </location>
</feature>
<feature type="transmembrane region" description="Helical" evidence="1">
    <location>
        <begin position="249"/>
        <end position="271"/>
    </location>
</feature>
<keyword evidence="1" id="KW-0812">Transmembrane</keyword>
<name>A0A226EKB8_FOLCA</name>
<keyword evidence="3" id="KW-1185">Reference proteome</keyword>
<reference evidence="2 3" key="1">
    <citation type="submission" date="2015-12" db="EMBL/GenBank/DDBJ databases">
        <title>The genome of Folsomia candida.</title>
        <authorList>
            <person name="Faddeeva A."/>
            <person name="Derks M.F."/>
            <person name="Anvar Y."/>
            <person name="Smit S."/>
            <person name="Van Straalen N."/>
            <person name="Roelofs D."/>
        </authorList>
    </citation>
    <scope>NUCLEOTIDE SEQUENCE [LARGE SCALE GENOMIC DNA]</scope>
    <source>
        <strain evidence="2 3">VU population</strain>
        <tissue evidence="2">Whole body</tissue>
    </source>
</reference>
<accession>A0A226EKB8</accession>
<feature type="transmembrane region" description="Helical" evidence="1">
    <location>
        <begin position="89"/>
        <end position="111"/>
    </location>
</feature>
<dbReference type="EMBL" id="LNIX01000003">
    <property type="protein sequence ID" value="OXA57444.1"/>
    <property type="molecule type" value="Genomic_DNA"/>
</dbReference>
<sequence length="272" mass="30630">MFDDINPAIITGLLEERTKKSDNCKISNTASSSTFQKLQTISILELLMIAQDFMLICFAVCGSIMAVALSNKPQFISALLNYDDHSMMFLGLFSIFQIYIIHVSCGGLVYFTNYTTVYMIVASHWMTTLGNEENSSIGKVKIDAVIRGIRNFRKLEVINSHFNHAQTKFAYPMNYAMFFISSVLTLFALLYGSASVYTTSTTILEKFRRTNLRGCARFKIGMIRREFNALKPFGVETGTLPFITKRSVLVVYAVLSNYSASLLIAFPHSYFA</sequence>
<proteinExistence type="predicted"/>
<keyword evidence="1" id="KW-1133">Transmembrane helix</keyword>